<proteinExistence type="predicted"/>
<dbReference type="Pfam" id="PF13847">
    <property type="entry name" value="Methyltransf_31"/>
    <property type="match status" value="1"/>
</dbReference>
<keyword evidence="3" id="KW-0489">Methyltransferase</keyword>
<dbReference type="CDD" id="cd02440">
    <property type="entry name" value="AdoMet_MTases"/>
    <property type="match status" value="1"/>
</dbReference>
<dbReference type="InterPro" id="IPR018773">
    <property type="entry name" value="MeTrfase_reg_dom_prd"/>
</dbReference>
<dbReference type="EMBL" id="RJKX01000015">
    <property type="protein sequence ID" value="ROP84517.1"/>
    <property type="molecule type" value="Genomic_DNA"/>
</dbReference>
<dbReference type="InterPro" id="IPR029063">
    <property type="entry name" value="SAM-dependent_MTases_sf"/>
</dbReference>
<keyword evidence="3" id="KW-0808">Transferase</keyword>
<comment type="caution">
    <text evidence="3">The sequence shown here is derived from an EMBL/GenBank/DDBJ whole genome shotgun (WGS) entry which is preliminary data.</text>
</comment>
<evidence type="ECO:0000259" key="1">
    <source>
        <dbReference type="Pfam" id="PF10119"/>
    </source>
</evidence>
<dbReference type="RefSeq" id="WP_123692505.1">
    <property type="nucleotide sequence ID" value="NZ_AP019700.1"/>
</dbReference>
<accession>A0A3N1KZC5</accession>
<dbReference type="Pfam" id="PF10119">
    <property type="entry name" value="MethyTransf_Reg"/>
    <property type="match status" value="1"/>
</dbReference>
<dbReference type="GO" id="GO:0032259">
    <property type="term" value="P:methylation"/>
    <property type="evidence" value="ECO:0007669"/>
    <property type="project" value="UniProtKB-KW"/>
</dbReference>
<feature type="domain" description="Methyltransferase" evidence="2">
    <location>
        <begin position="49"/>
        <end position="156"/>
    </location>
</feature>
<dbReference type="Gene3D" id="3.40.50.150">
    <property type="entry name" value="Vaccinia Virus protein VP39"/>
    <property type="match status" value="1"/>
</dbReference>
<dbReference type="AlphaFoldDB" id="A0A3N1KZC5"/>
<name>A0A3N1KZC5_9PROT</name>
<evidence type="ECO:0000313" key="3">
    <source>
        <dbReference type="EMBL" id="ROP84517.1"/>
    </source>
</evidence>
<gene>
    <name evidence="3" type="ORF">EDC65_3871</name>
</gene>
<dbReference type="GO" id="GO:0008168">
    <property type="term" value="F:methyltransferase activity"/>
    <property type="evidence" value="ECO:0007669"/>
    <property type="project" value="UniProtKB-KW"/>
</dbReference>
<evidence type="ECO:0000313" key="4">
    <source>
        <dbReference type="Proteomes" id="UP000278222"/>
    </source>
</evidence>
<dbReference type="Proteomes" id="UP000278222">
    <property type="component" value="Unassembled WGS sequence"/>
</dbReference>
<organism evidence="3 4">
    <name type="scientific">Stella humosa</name>
    <dbReference type="NCBI Taxonomy" id="94"/>
    <lineage>
        <taxon>Bacteria</taxon>
        <taxon>Pseudomonadati</taxon>
        <taxon>Pseudomonadota</taxon>
        <taxon>Alphaproteobacteria</taxon>
        <taxon>Rhodospirillales</taxon>
        <taxon>Stellaceae</taxon>
        <taxon>Stella</taxon>
    </lineage>
</organism>
<feature type="domain" description="Methyltransferase regulatory" evidence="1">
    <location>
        <begin position="222"/>
        <end position="303"/>
    </location>
</feature>
<sequence length="477" mass="52368">MAEDLSISTPYTNHYFSSLAPAMLQFVPLLHRWQAGPAATRLPTQDRFNYVEFGCGQALSLLIMAAGNPNATFYGIDYSAAHIARARRMADQAGLANVVLMERAFEDMKPEDLPPIDMAVLHGVYSWIPPAARDALVDVIDRHLRPGGIVYVSYNTLTSWTALLPIQKLLTEFAAQASGSPEDRARKALDFLEKLLETNSGHFKDAKALAAWLKHTKGGDIRYVLHEYFVSHWEPTPHSEVAARFGRAKLNYVGTCDVVDTLDRFILQPAASKALSEVPAGPLRETAGDLMRNNGFRRDVYVRGPVATTPSEWRDRVREQRFALIRRRDRCGMSAKFPIGTVELNKEAFDPALDRLADGPATLGDLLPIMGETQDGNALRRLVTMVAAGYAAPCPPVDADPGPSDRLNRVLADEVALGHSHDVLASPVLGAGARVATPRIVALAKDTPPPAPGAPEEPDYLAERRLMDNLRVRLRRG</sequence>
<dbReference type="SUPFAM" id="SSF53335">
    <property type="entry name" value="S-adenosyl-L-methionine-dependent methyltransferases"/>
    <property type="match status" value="1"/>
</dbReference>
<evidence type="ECO:0000259" key="2">
    <source>
        <dbReference type="Pfam" id="PF13847"/>
    </source>
</evidence>
<protein>
    <submittedName>
        <fullName evidence="3">Methyltransferase family protein</fullName>
    </submittedName>
</protein>
<keyword evidence="4" id="KW-1185">Reference proteome</keyword>
<dbReference type="InterPro" id="IPR025714">
    <property type="entry name" value="Methyltranfer_dom"/>
</dbReference>
<dbReference type="OrthoDB" id="5298787at2"/>
<reference evidence="3 4" key="1">
    <citation type="submission" date="2018-11" db="EMBL/GenBank/DDBJ databases">
        <title>Genomic Encyclopedia of Type Strains, Phase IV (KMG-IV): sequencing the most valuable type-strain genomes for metagenomic binning, comparative biology and taxonomic classification.</title>
        <authorList>
            <person name="Goeker M."/>
        </authorList>
    </citation>
    <scope>NUCLEOTIDE SEQUENCE [LARGE SCALE GENOMIC DNA]</scope>
    <source>
        <strain evidence="3 4">DSM 5900</strain>
    </source>
</reference>